<dbReference type="Proteomes" id="UP000094342">
    <property type="component" value="Unassembled WGS sequence"/>
</dbReference>
<dbReference type="EMBL" id="LYBW01000061">
    <property type="protein sequence ID" value="ODR89543.1"/>
    <property type="molecule type" value="Genomic_DNA"/>
</dbReference>
<dbReference type="PANTHER" id="PTHR46566">
    <property type="entry name" value="1-PHOSPHOFRUCTOKINASE-RELATED"/>
    <property type="match status" value="1"/>
</dbReference>
<dbReference type="GO" id="GO:0005524">
    <property type="term" value="F:ATP binding"/>
    <property type="evidence" value="ECO:0007669"/>
    <property type="project" value="UniProtKB-KW"/>
</dbReference>
<dbReference type="InterPro" id="IPR029056">
    <property type="entry name" value="Ribokinase-like"/>
</dbReference>
<dbReference type="Gene3D" id="3.40.1190.20">
    <property type="match status" value="1"/>
</dbReference>
<evidence type="ECO:0000313" key="9">
    <source>
        <dbReference type="Proteomes" id="UP000094342"/>
    </source>
</evidence>
<dbReference type="RefSeq" id="WP_069460109.1">
    <property type="nucleotide sequence ID" value="NZ_LYBW01000061.1"/>
</dbReference>
<protein>
    <recommendedName>
        <fullName evidence="6">Phosphofructokinase</fullName>
    </recommendedName>
</protein>
<keyword evidence="9" id="KW-1185">Reference proteome</keyword>
<keyword evidence="3" id="KW-0547">Nucleotide-binding</keyword>
<dbReference type="InterPro" id="IPR002173">
    <property type="entry name" value="Carboh/pur_kinase_PfkB_CS"/>
</dbReference>
<feature type="domain" description="Carbohydrate kinase PfkB" evidence="7">
    <location>
        <begin position="18"/>
        <end position="298"/>
    </location>
</feature>
<dbReference type="OrthoDB" id="9801219at2"/>
<sequence length="314" mass="33328">MTEPRPKSVLAIALNPTIDVSSEVDRVQPTRKMRTRNERRQAGGGGVNVARVIAELGGRPELLILTGGATGAMLEDWLRKLSIDLHVVPITESTRIAFMVQEKESGFEYRFVPEGPEVSKENLANALEIVKRFNGDFVVASGSLPRGAPEDTYARMAEAAAANGAKVLLDCPGSTLRETLGRAPILLVKPSIGELETLVGRRLNEHGVGEAAATLVKNGAAEYVAVTMGREGAWLAGPNGILRVPSKHVVVQSAVGAGDSFVGAVVWFLMQGKPMEDAFRLGVAAGAAAAMTPGTELCRRDDVFAIYEAEAGRS</sequence>
<gene>
    <name evidence="8" type="ORF">A8M32_19650</name>
</gene>
<keyword evidence="4 8" id="KW-0418">Kinase</keyword>
<dbReference type="AlphaFoldDB" id="A0A1E3V7D7"/>
<name>A0A1E3V7D7_9HYPH</name>
<evidence type="ECO:0000256" key="2">
    <source>
        <dbReference type="ARBA" id="ARBA00022679"/>
    </source>
</evidence>
<dbReference type="GO" id="GO:0003872">
    <property type="term" value="F:6-phosphofructokinase activity"/>
    <property type="evidence" value="ECO:0007669"/>
    <property type="project" value="TreeGrafter"/>
</dbReference>
<keyword evidence="5" id="KW-0067">ATP-binding</keyword>
<dbReference type="SUPFAM" id="SSF53613">
    <property type="entry name" value="Ribokinase-like"/>
    <property type="match status" value="1"/>
</dbReference>
<comment type="similarity">
    <text evidence="1 6">Belongs to the carbohydrate kinase PfkB family.</text>
</comment>
<dbReference type="InterPro" id="IPR017583">
    <property type="entry name" value="Tagatose/fructose_Pkinase"/>
</dbReference>
<evidence type="ECO:0000313" key="8">
    <source>
        <dbReference type="EMBL" id="ODR89543.1"/>
    </source>
</evidence>
<evidence type="ECO:0000256" key="6">
    <source>
        <dbReference type="PIRNR" id="PIRNR000535"/>
    </source>
</evidence>
<comment type="caution">
    <text evidence="8">The sequence shown here is derived from an EMBL/GenBank/DDBJ whole genome shotgun (WGS) entry which is preliminary data.</text>
</comment>
<evidence type="ECO:0000256" key="4">
    <source>
        <dbReference type="ARBA" id="ARBA00022777"/>
    </source>
</evidence>
<keyword evidence="2 6" id="KW-0808">Transferase</keyword>
<dbReference type="PROSITE" id="PS00583">
    <property type="entry name" value="PFKB_KINASES_1"/>
    <property type="match status" value="1"/>
</dbReference>
<dbReference type="CDD" id="cd01164">
    <property type="entry name" value="FruK_PfkB_like"/>
    <property type="match status" value="1"/>
</dbReference>
<dbReference type="Pfam" id="PF00294">
    <property type="entry name" value="PfkB"/>
    <property type="match status" value="1"/>
</dbReference>
<dbReference type="STRING" id="1752398.A8M32_19650"/>
<reference evidence="9" key="1">
    <citation type="submission" date="2016-05" db="EMBL/GenBank/DDBJ databases">
        <authorList>
            <person name="Li Y."/>
        </authorList>
    </citation>
    <scope>NUCLEOTIDE SEQUENCE [LARGE SCALE GENOMIC DNA]</scope>
    <source>
        <strain evidence="9">YIC4027</strain>
    </source>
</reference>
<evidence type="ECO:0000256" key="1">
    <source>
        <dbReference type="ARBA" id="ARBA00010688"/>
    </source>
</evidence>
<accession>A0A1E3V7D7</accession>
<organism evidence="8 9">
    <name type="scientific">Sinorhizobium alkalisoli</name>
    <dbReference type="NCBI Taxonomy" id="1752398"/>
    <lineage>
        <taxon>Bacteria</taxon>
        <taxon>Pseudomonadati</taxon>
        <taxon>Pseudomonadota</taxon>
        <taxon>Alphaproteobacteria</taxon>
        <taxon>Hyphomicrobiales</taxon>
        <taxon>Rhizobiaceae</taxon>
        <taxon>Sinorhizobium/Ensifer group</taxon>
        <taxon>Sinorhizobium</taxon>
    </lineage>
</organism>
<dbReference type="GO" id="GO:0005829">
    <property type="term" value="C:cytosol"/>
    <property type="evidence" value="ECO:0007669"/>
    <property type="project" value="TreeGrafter"/>
</dbReference>
<dbReference type="PIRSF" id="PIRSF000535">
    <property type="entry name" value="1PFK/6PFK/LacC"/>
    <property type="match status" value="1"/>
</dbReference>
<proteinExistence type="inferred from homology"/>
<dbReference type="NCBIfam" id="TIGR03168">
    <property type="entry name" value="1-PFK"/>
    <property type="match status" value="1"/>
</dbReference>
<evidence type="ECO:0000259" key="7">
    <source>
        <dbReference type="Pfam" id="PF00294"/>
    </source>
</evidence>
<dbReference type="PANTHER" id="PTHR46566:SF2">
    <property type="entry name" value="ATP-DEPENDENT 6-PHOSPHOFRUCTOKINASE ISOZYME 2"/>
    <property type="match status" value="1"/>
</dbReference>
<evidence type="ECO:0000256" key="5">
    <source>
        <dbReference type="ARBA" id="ARBA00022840"/>
    </source>
</evidence>
<dbReference type="InterPro" id="IPR011611">
    <property type="entry name" value="PfkB_dom"/>
</dbReference>
<evidence type="ECO:0000256" key="3">
    <source>
        <dbReference type="ARBA" id="ARBA00022741"/>
    </source>
</evidence>